<dbReference type="eggNOG" id="ENOG50316I6">
    <property type="taxonomic scope" value="Bacteria"/>
</dbReference>
<evidence type="ECO:0000313" key="2">
    <source>
        <dbReference type="Proteomes" id="UP000001192"/>
    </source>
</evidence>
<protein>
    <submittedName>
        <fullName evidence="1">Uncharacterized protein</fullName>
    </submittedName>
</protein>
<dbReference type="OrthoDB" id="9007785at2"/>
<keyword evidence="2" id="KW-1185">Reference proteome</keyword>
<dbReference type="AlphaFoldDB" id="B2JMR4"/>
<dbReference type="Proteomes" id="UP000001192">
    <property type="component" value="Chromosome 2"/>
</dbReference>
<proteinExistence type="predicted"/>
<accession>B2JMR4</accession>
<reference evidence="2" key="1">
    <citation type="journal article" date="2014" name="Stand. Genomic Sci.">
        <title>Complete genome sequence of Burkholderia phymatum STM815(T), a broad host range and efficient nitrogen-fixing symbiont of Mimosa species.</title>
        <authorList>
            <person name="Moulin L."/>
            <person name="Klonowska A."/>
            <person name="Caroline B."/>
            <person name="Booth K."/>
            <person name="Vriezen J.A."/>
            <person name="Melkonian R."/>
            <person name="James E.K."/>
            <person name="Young J.P."/>
            <person name="Bena G."/>
            <person name="Hauser L."/>
            <person name="Land M."/>
            <person name="Kyrpides N."/>
            <person name="Bruce D."/>
            <person name="Chain P."/>
            <person name="Copeland A."/>
            <person name="Pitluck S."/>
            <person name="Woyke T."/>
            <person name="Lizotte-Waniewski M."/>
            <person name="Bristow J."/>
            <person name="Riley M."/>
        </authorList>
    </citation>
    <scope>NUCLEOTIDE SEQUENCE [LARGE SCALE GENOMIC DNA]</scope>
    <source>
        <strain evidence="2">DSM 17167 / CIP 108236 / LMG 21445 / STM815</strain>
    </source>
</reference>
<evidence type="ECO:0000313" key="1">
    <source>
        <dbReference type="EMBL" id="ACC72858.1"/>
    </source>
</evidence>
<sequence>MSEELWCVHIEGPDDFVATSSREAAEREASAINAYLDSAKGRLQERAPTRMVRASAAVWPYTAAGHARSLETDWEDLQRMPHRRTKQETHEGMLSSVLRRMKTLASSARRKS</sequence>
<gene>
    <name evidence="1" type="ordered locus">Bphy_3723</name>
</gene>
<name>B2JMR4_PARP8</name>
<dbReference type="KEGG" id="bph:Bphy_3723"/>
<organism evidence="1 2">
    <name type="scientific">Paraburkholderia phymatum (strain DSM 17167 / CIP 108236 / LMG 21445 / STM815)</name>
    <name type="common">Burkholderia phymatum</name>
    <dbReference type="NCBI Taxonomy" id="391038"/>
    <lineage>
        <taxon>Bacteria</taxon>
        <taxon>Pseudomonadati</taxon>
        <taxon>Pseudomonadota</taxon>
        <taxon>Betaproteobacteria</taxon>
        <taxon>Burkholderiales</taxon>
        <taxon>Burkholderiaceae</taxon>
        <taxon>Paraburkholderia</taxon>
    </lineage>
</organism>
<dbReference type="HOGENOM" id="CLU_2166185_0_0_4"/>
<dbReference type="STRING" id="391038.Bphy_3723"/>
<dbReference type="EMBL" id="CP001044">
    <property type="protein sequence ID" value="ACC72858.1"/>
    <property type="molecule type" value="Genomic_DNA"/>
</dbReference>